<dbReference type="Proteomes" id="UP000664521">
    <property type="component" value="Unassembled WGS sequence"/>
</dbReference>
<feature type="compositionally biased region" description="Basic and acidic residues" evidence="2">
    <location>
        <begin position="80"/>
        <end position="107"/>
    </location>
</feature>
<dbReference type="PANTHER" id="PTHR32019">
    <property type="entry name" value="R3H DOMAIN-CONTAINING PROTEIN 4"/>
    <property type="match status" value="1"/>
</dbReference>
<dbReference type="Gene3D" id="3.30.1370.50">
    <property type="entry name" value="R3H-like domain"/>
    <property type="match status" value="1"/>
</dbReference>
<keyword evidence="1" id="KW-0175">Coiled coil</keyword>
<evidence type="ECO:0000256" key="2">
    <source>
        <dbReference type="SAM" id="MobiDB-lite"/>
    </source>
</evidence>
<reference evidence="4" key="1">
    <citation type="submission" date="2021-03" db="EMBL/GenBank/DDBJ databases">
        <authorList>
            <person name="Tagirdzhanova G."/>
        </authorList>
    </citation>
    <scope>NUCLEOTIDE SEQUENCE</scope>
</reference>
<gene>
    <name evidence="4" type="ORF">HETSPECPRED_001714</name>
</gene>
<dbReference type="OrthoDB" id="10256743at2759"/>
<dbReference type="CDD" id="cd02325">
    <property type="entry name" value="R3H"/>
    <property type="match status" value="1"/>
</dbReference>
<protein>
    <recommendedName>
        <fullName evidence="3">R3H-associated N-terminal domain-containing protein</fullName>
    </recommendedName>
</protein>
<dbReference type="InterPro" id="IPR039629">
    <property type="entry name" value="R3HDM4"/>
</dbReference>
<dbReference type="AlphaFoldDB" id="A0A8H3EUZ9"/>
<proteinExistence type="predicted"/>
<dbReference type="InterPro" id="IPR036867">
    <property type="entry name" value="R3H_dom_sf"/>
</dbReference>
<evidence type="ECO:0000313" key="5">
    <source>
        <dbReference type="Proteomes" id="UP000664521"/>
    </source>
</evidence>
<evidence type="ECO:0000259" key="3">
    <source>
        <dbReference type="Pfam" id="PF13902"/>
    </source>
</evidence>
<feature type="domain" description="R3H-associated N-terminal" evidence="3">
    <location>
        <begin position="82"/>
        <end position="185"/>
    </location>
</feature>
<evidence type="ECO:0000256" key="1">
    <source>
        <dbReference type="SAM" id="Coils"/>
    </source>
</evidence>
<dbReference type="PANTHER" id="PTHR32019:SF2">
    <property type="entry name" value="R3H DOMAIN-CONTAINING PROTEIN 4"/>
    <property type="match status" value="1"/>
</dbReference>
<name>A0A8H3EUZ9_9LECA</name>
<organism evidence="4 5">
    <name type="scientific">Heterodermia speciosa</name>
    <dbReference type="NCBI Taxonomy" id="116794"/>
    <lineage>
        <taxon>Eukaryota</taxon>
        <taxon>Fungi</taxon>
        <taxon>Dikarya</taxon>
        <taxon>Ascomycota</taxon>
        <taxon>Pezizomycotina</taxon>
        <taxon>Lecanoromycetes</taxon>
        <taxon>OSLEUM clade</taxon>
        <taxon>Lecanoromycetidae</taxon>
        <taxon>Caliciales</taxon>
        <taxon>Physciaceae</taxon>
        <taxon>Heterodermia</taxon>
    </lineage>
</organism>
<evidence type="ECO:0000313" key="4">
    <source>
        <dbReference type="EMBL" id="CAF9913991.1"/>
    </source>
</evidence>
<sequence>MAVLPKVGFHAQNPAPSMDVEAWTEHATESLNAISISSPQTLRGTTAPLAIKRDEKHATKGIETTQDERFANETGATIPPRREPLRRDSLNRRDALLKGKEGSRQRRRWENDRLLNNPWAQPPLPTDWEVHPTYPKHAVPYYLAPLWDNSLAARTLDKNAHKSSTSVEEQSAQKVPKELRGKLKKAKAAKGLLQDLEEQVRAFVKSWEEKMKASESDCDSEDEEIVFVGRNGQMHDMSDEPPPKDQLLFESLASDQGASFGRWLVHNIATYYGLRTWSVTVGDPARREAYIGIKETKRTGLIRTPVSTLPRPLWGLV</sequence>
<dbReference type="SUPFAM" id="SSF82708">
    <property type="entry name" value="R3H domain"/>
    <property type="match status" value="1"/>
</dbReference>
<dbReference type="GO" id="GO:0003676">
    <property type="term" value="F:nucleic acid binding"/>
    <property type="evidence" value="ECO:0007669"/>
    <property type="project" value="InterPro"/>
</dbReference>
<dbReference type="EMBL" id="CAJPDS010000013">
    <property type="protein sequence ID" value="CAF9913991.1"/>
    <property type="molecule type" value="Genomic_DNA"/>
</dbReference>
<dbReference type="InterPro" id="IPR025952">
    <property type="entry name" value="R3H-assoc_dom"/>
</dbReference>
<comment type="caution">
    <text evidence="4">The sequence shown here is derived from an EMBL/GenBank/DDBJ whole genome shotgun (WGS) entry which is preliminary data.</text>
</comment>
<keyword evidence="5" id="KW-1185">Reference proteome</keyword>
<dbReference type="Pfam" id="PF13902">
    <property type="entry name" value="R3H-assoc"/>
    <property type="match status" value="1"/>
</dbReference>
<feature type="coiled-coil region" evidence="1">
    <location>
        <begin position="179"/>
        <end position="224"/>
    </location>
</feature>
<feature type="region of interest" description="Disordered" evidence="2">
    <location>
        <begin position="69"/>
        <end position="107"/>
    </location>
</feature>
<accession>A0A8H3EUZ9</accession>